<comment type="caution">
    <text evidence="12">The sequence shown here is derived from an EMBL/GenBank/DDBJ whole genome shotgun (WGS) entry which is preliminary data.</text>
</comment>
<dbReference type="GO" id="GO:0061723">
    <property type="term" value="P:glycophagy"/>
    <property type="evidence" value="ECO:0007669"/>
    <property type="project" value="TreeGrafter"/>
</dbReference>
<sequence length="1965" mass="215323">MFTWKNIGKSAEAMFSRWATRRLCKFVLKKKLGEYISGDIDLDQLDVQLTQGTIQLSDLVLNVDCINKKLSKASSLIIKEGSIGYLLIQMPWSGKGCQVEVNGLEIVISPFTDNPPMGDGTCDVGNNDNGYRENGSTRNSQDITNDSLKSSLMDIHEGVKTIANMMKALLTSFHVKIENVIVAYDPSLDEGDKKKECHRTLVLCISEIECGTCFSEDADSNADVLGISRLTNFVRFQGAIIELLKIEDDNCESSSCELGAGCGEPVLGSTKATCPVMTGKKEGFGGEVKLSIPWKSGSLDIRKVDAVVSIDPIVLRFQLSTIKWFLCAWESYNNLVKDGQVCTNHNSSGSGQLKSTFLCHLSNSVSVDSADCHGSLDDSSNLTSLEPHTDPLVPESRLISNWVPMSADTNHKDGLQELDFGASVDQFFECLDGMRSYQSALGSSGMWNWTCSVFSAITAASTLASGSLHTTPEKQHVETNLRATFAGISVVLSFSDEEQLHCYGPSTANVVGLHIDYLVADCNEILLSLQVCPQVTIVEGMMKNMEVATFLNSGIDAIDSGLHGYNNANNQNALLQHLQAEVLGALPSSVSCDLGPDSDSLLGLVARDFPLGNNDSLLKVTVFKTSGFTNCKCTLHSSSDGKTTGPVSFSLSLPPFAFWVIFSVINVLTNLLKNVEQSVEVLNKANKDMYKASDKKEGSSVTSLSTTERLHGDISISGARVILCFPSEGGRNHACSFSWEQFIALDFTSPSPLKRGFSSDCIPSSFASSKRRFPSADAKSLQLSFSDLCMYLIASKSDDRSIINSCNLQNEKFSASCLLSVDSQPGCYSVINVVWQDGLVTGPWMTKKARLLANSDQFRSRGDFVGRGYEFASASTVKNLEEFKSQTQQEMILSSSFSIHVHLPQVMVNMSDSQYKNIHCLVYQMLNELECVASQSFTDEKESFGSQSSVFVECDSLETVISMETSESIRSSLQSELPGSWDRLKMKVHNFDLVSVTNTGGVKGAEFFRLTHGEGKLWGSISSAPDHELLLISCDNSSMKRGDGGDSNPLSSRYAGSDIIHMSDPEISHVSTSITVACGTVVAVGGRLDWFSAISSFFSVPSSDTKEADDDTMVDEDANGYCRTDFVLNLVDIALSYEPYVMNPVVQSEVKDSESDLSYSNQDTCEQCVSCLLAASLLTLSTTALKDSVENSYLITVQDLGLHVASGTNALCGTYSVEHLQKAGFIKVAQEAFVEANVKTNCNSGIPWVVELSNSHISVETCHDTTASLIRLGAQLQQLFTPDVEELVVHLQNRWDNVQQAKLGNDLIYETYNPSSDTLMTSSRQCPSKAFLEDGSRMAGLMDEICDDAFRLNDNNTWQPCSSGAGIYMPLDDFFIDDMNKMSLDEPEVYSHKRSLSESMPILGTEGDHPLHLQEGFFSEIMEEYCFPDLHPLTEMSVGIHSEGLHRYKQGNVEGREIETGNGGWYEGNSPKVAENHISEKIEQTELKHSAKGILPPNDNSLQNKACGRVILEKIDLRWRIYGGSDWLMENEQHSGRDRTVCLEFVLTGMKFQYDIFPVGGVTSSKMSVSVQDFNLYDRSRDAPWKLVLGYYQSKGHPRESSSKAFRLDLEAVRPDPLTPLEEYRLHLALLPIILHLHQSQLDFLLGFFGSKSSSPDQSPDHHQDMEGSQFLPERRKNLSIELEALLPYFQKFDIRPILVRVDYSPYHVDLAALRGGKYVELVNLVPWKGVELNLKHVHAAGIYGWGSVGETIIGEWLEDISHNQIHKILRALPAVRSLIAVGGGAAKLVSSPLENYKKERGVLKGMQRGTIAFLRSISLEAVGLGVHLAAGAHDIFLQAEYILGSTPTSVMSPSTDKLKTDVRSNQPQDAHHGIKQACESLSDGLGKSAAVLVQSPLKKYQRGSGAGPALAAAIRAVPEAAIAPASACASAVHYALLGIRNSLDPERKKESMEKYCPTQPWEED</sequence>
<proteinExistence type="inferred from homology"/>
<gene>
    <name evidence="12" type="ORF">QN277_005169</name>
</gene>
<evidence type="ECO:0000256" key="10">
    <source>
        <dbReference type="ARBA" id="ARBA00024479"/>
    </source>
</evidence>
<dbReference type="Pfam" id="PF13329">
    <property type="entry name" value="ATG2_CAD"/>
    <property type="match status" value="2"/>
</dbReference>
<evidence type="ECO:0000313" key="12">
    <source>
        <dbReference type="EMBL" id="KAK4258757.1"/>
    </source>
</evidence>
<dbReference type="GO" id="GO:0032266">
    <property type="term" value="F:phosphatidylinositol-3-phosphate binding"/>
    <property type="evidence" value="ECO:0007669"/>
    <property type="project" value="TreeGrafter"/>
</dbReference>
<name>A0AAE1M9I0_9FABA</name>
<dbReference type="PANTHER" id="PTHR13190:SF1">
    <property type="entry name" value="AUTOPHAGY-RELATED 2, ISOFORM A"/>
    <property type="match status" value="1"/>
</dbReference>
<keyword evidence="8" id="KW-0445">Lipid transport</keyword>
<dbReference type="GO" id="GO:0043495">
    <property type="term" value="F:protein-membrane adaptor activity"/>
    <property type="evidence" value="ECO:0007669"/>
    <property type="project" value="TreeGrafter"/>
</dbReference>
<reference evidence="12" key="1">
    <citation type="submission" date="2023-10" db="EMBL/GenBank/DDBJ databases">
        <title>Chromosome-level genome of the transformable northern wattle, Acacia crassicarpa.</title>
        <authorList>
            <person name="Massaro I."/>
            <person name="Sinha N.R."/>
            <person name="Poethig S."/>
            <person name="Leichty A.R."/>
        </authorList>
    </citation>
    <scope>NUCLEOTIDE SEQUENCE</scope>
    <source>
        <strain evidence="12">Acra3RX</strain>
        <tissue evidence="12">Leaf</tissue>
    </source>
</reference>
<keyword evidence="9" id="KW-0472">Membrane</keyword>
<dbReference type="GO" id="GO:0006869">
    <property type="term" value="P:lipid transport"/>
    <property type="evidence" value="ECO:0007669"/>
    <property type="project" value="UniProtKB-KW"/>
</dbReference>
<organism evidence="12 13">
    <name type="scientific">Acacia crassicarpa</name>
    <name type="common">northern wattle</name>
    <dbReference type="NCBI Taxonomy" id="499986"/>
    <lineage>
        <taxon>Eukaryota</taxon>
        <taxon>Viridiplantae</taxon>
        <taxon>Streptophyta</taxon>
        <taxon>Embryophyta</taxon>
        <taxon>Tracheophyta</taxon>
        <taxon>Spermatophyta</taxon>
        <taxon>Magnoliopsida</taxon>
        <taxon>eudicotyledons</taxon>
        <taxon>Gunneridae</taxon>
        <taxon>Pentapetalae</taxon>
        <taxon>rosids</taxon>
        <taxon>fabids</taxon>
        <taxon>Fabales</taxon>
        <taxon>Fabaceae</taxon>
        <taxon>Caesalpinioideae</taxon>
        <taxon>mimosoid clade</taxon>
        <taxon>Acacieae</taxon>
        <taxon>Acacia</taxon>
    </lineage>
</organism>
<dbReference type="GO" id="GO:0000422">
    <property type="term" value="P:autophagy of mitochondrion"/>
    <property type="evidence" value="ECO:0007669"/>
    <property type="project" value="TreeGrafter"/>
</dbReference>
<comment type="catalytic activity">
    <reaction evidence="10">
        <text>a 1,2-diacyl-sn-glycero-3-phospho-L-serine(in) = a 1,2-diacyl-sn-glycero-3-phospho-L-serine(out)</text>
        <dbReference type="Rhea" id="RHEA:38663"/>
        <dbReference type="ChEBI" id="CHEBI:57262"/>
    </reaction>
</comment>
<comment type="similarity">
    <text evidence="3">Belongs to the ATG2 family.</text>
</comment>
<evidence type="ECO:0000313" key="13">
    <source>
        <dbReference type="Proteomes" id="UP001293593"/>
    </source>
</evidence>
<comment type="subcellular location">
    <subcellularLocation>
        <location evidence="1">Endoplasmic reticulum membrane</location>
        <topology evidence="1">Peripheral membrane protein</topology>
    </subcellularLocation>
    <subcellularLocation>
        <location evidence="2">Preautophagosomal structure membrane</location>
        <topology evidence="2">Peripheral membrane protein</topology>
    </subcellularLocation>
</comment>
<evidence type="ECO:0000256" key="4">
    <source>
        <dbReference type="ARBA" id="ARBA00018070"/>
    </source>
</evidence>
<evidence type="ECO:0000256" key="6">
    <source>
        <dbReference type="ARBA" id="ARBA00022824"/>
    </source>
</evidence>
<dbReference type="GO" id="GO:0005789">
    <property type="term" value="C:endoplasmic reticulum membrane"/>
    <property type="evidence" value="ECO:0007669"/>
    <property type="project" value="UniProtKB-SubCell"/>
</dbReference>
<evidence type="ECO:0000256" key="9">
    <source>
        <dbReference type="ARBA" id="ARBA00023136"/>
    </source>
</evidence>
<dbReference type="GO" id="GO:0034727">
    <property type="term" value="P:piecemeal microautophagy of the nucleus"/>
    <property type="evidence" value="ECO:0007669"/>
    <property type="project" value="TreeGrafter"/>
</dbReference>
<dbReference type="GO" id="GO:0061709">
    <property type="term" value="P:reticulophagy"/>
    <property type="evidence" value="ECO:0007669"/>
    <property type="project" value="TreeGrafter"/>
</dbReference>
<protein>
    <recommendedName>
        <fullName evidence="4">Autophagy-related protein 2</fullName>
    </recommendedName>
</protein>
<evidence type="ECO:0000256" key="1">
    <source>
        <dbReference type="ARBA" id="ARBA00004406"/>
    </source>
</evidence>
<accession>A0AAE1M9I0</accession>
<keyword evidence="7" id="KW-0072">Autophagy</keyword>
<dbReference type="PANTHER" id="PTHR13190">
    <property type="entry name" value="AUTOPHAGY-RELATED 2, ISOFORM A"/>
    <property type="match status" value="1"/>
</dbReference>
<dbReference type="EMBL" id="JAWXYG010000011">
    <property type="protein sequence ID" value="KAK4258757.1"/>
    <property type="molecule type" value="Genomic_DNA"/>
</dbReference>
<keyword evidence="13" id="KW-1185">Reference proteome</keyword>
<comment type="catalytic activity">
    <reaction evidence="11">
        <text>a 1,2-diacyl-sn-glycero-3-phosphoethanolamine(in) = a 1,2-diacyl-sn-glycero-3-phosphoethanolamine(out)</text>
        <dbReference type="Rhea" id="RHEA:38895"/>
        <dbReference type="ChEBI" id="CHEBI:64612"/>
    </reaction>
</comment>
<keyword evidence="5" id="KW-0813">Transport</keyword>
<evidence type="ECO:0000256" key="3">
    <source>
        <dbReference type="ARBA" id="ARBA00009714"/>
    </source>
</evidence>
<evidence type="ECO:0000256" key="8">
    <source>
        <dbReference type="ARBA" id="ARBA00023055"/>
    </source>
</evidence>
<keyword evidence="6" id="KW-0256">Endoplasmic reticulum</keyword>
<dbReference type="GO" id="GO:0000045">
    <property type="term" value="P:autophagosome assembly"/>
    <property type="evidence" value="ECO:0007669"/>
    <property type="project" value="TreeGrafter"/>
</dbReference>
<evidence type="ECO:0000256" key="7">
    <source>
        <dbReference type="ARBA" id="ARBA00023006"/>
    </source>
</evidence>
<dbReference type="Proteomes" id="UP001293593">
    <property type="component" value="Unassembled WGS sequence"/>
</dbReference>
<evidence type="ECO:0000256" key="11">
    <source>
        <dbReference type="ARBA" id="ARBA00024615"/>
    </source>
</evidence>
<evidence type="ECO:0000256" key="5">
    <source>
        <dbReference type="ARBA" id="ARBA00022448"/>
    </source>
</evidence>
<dbReference type="GO" id="GO:0061908">
    <property type="term" value="C:phagophore"/>
    <property type="evidence" value="ECO:0007669"/>
    <property type="project" value="TreeGrafter"/>
</dbReference>
<evidence type="ECO:0000256" key="2">
    <source>
        <dbReference type="ARBA" id="ARBA00004623"/>
    </source>
</evidence>
<dbReference type="InterPro" id="IPR026849">
    <property type="entry name" value="ATG2"/>
</dbReference>
<dbReference type="GO" id="GO:0034045">
    <property type="term" value="C:phagophore assembly site membrane"/>
    <property type="evidence" value="ECO:0007669"/>
    <property type="project" value="UniProtKB-SubCell"/>
</dbReference>